<dbReference type="InterPro" id="IPR016162">
    <property type="entry name" value="Ald_DH_N"/>
</dbReference>
<dbReference type="SUPFAM" id="SSF53720">
    <property type="entry name" value="ALDH-like"/>
    <property type="match status" value="1"/>
</dbReference>
<dbReference type="Gene3D" id="3.40.309.10">
    <property type="entry name" value="Aldehyde Dehydrogenase, Chain A, domain 2"/>
    <property type="match status" value="1"/>
</dbReference>
<dbReference type="RefSeq" id="WP_219690286.1">
    <property type="nucleotide sequence ID" value="NZ_WMBF01000228.1"/>
</dbReference>
<keyword evidence="1" id="KW-0560">Oxidoreductase</keyword>
<comment type="caution">
    <text evidence="3">The sequence shown here is derived from an EMBL/GenBank/DDBJ whole genome shotgun (WGS) entry which is preliminary data.</text>
</comment>
<evidence type="ECO:0000256" key="1">
    <source>
        <dbReference type="ARBA" id="ARBA00023002"/>
    </source>
</evidence>
<dbReference type="InterPro" id="IPR016163">
    <property type="entry name" value="Ald_DH_C"/>
</dbReference>
<gene>
    <name evidence="3" type="ORF">GKQ77_19910</name>
</gene>
<sequence length="436" mass="45605">MTSAFSGLPMLCLPLSRAADVCSAVDRARCAQEAWGPTPAAERTRWLMRLRGDLRAHSAWLGSVVQHAGGLGPRDCAAELRQADEVLLQVAKVLRASSGLRASPGLRASSGLRQALHAVRARPAPGPYGGPHRPAVVSSRVHEGRPLASLLEGALPALVSGSAVVTAVDVRSAVPALAVKLLAHGAGLPRHVWQLLPSQDSERATAGDLRAVLNEHADDVAPQCCLRGTSGSGNAGTRAPGLLVLRHDGCSRAAAQAAVDACFSRAGRMCSATPLIAVHADRRAEFLRQLVGQAARFTPESTLPGRGHLALMRDWSATVAASGALPLLPLPPLLSNSRTRGTTPPVPEPVALLDHSAWYQRLPELPPAGPVALVTTFTRWSEALALARHTGNHLSVFTRTRAAQLVPQFAGLPASRIGFNRASSPTPAWGAPGAHS</sequence>
<dbReference type="Gene3D" id="3.40.605.10">
    <property type="entry name" value="Aldehyde Dehydrogenase, Chain A, domain 1"/>
    <property type="match status" value="1"/>
</dbReference>
<keyword evidence="4" id="KW-1185">Reference proteome</keyword>
<dbReference type="Proteomes" id="UP001197114">
    <property type="component" value="Unassembled WGS sequence"/>
</dbReference>
<evidence type="ECO:0000259" key="2">
    <source>
        <dbReference type="Pfam" id="PF00171"/>
    </source>
</evidence>
<proteinExistence type="predicted"/>
<feature type="domain" description="Aldehyde dehydrogenase" evidence="2">
    <location>
        <begin position="12"/>
        <end position="101"/>
    </location>
</feature>
<organism evidence="3 4">
    <name type="scientific">Streptomyces anatolicus</name>
    <dbReference type="NCBI Taxonomy" id="2675858"/>
    <lineage>
        <taxon>Bacteria</taxon>
        <taxon>Bacillati</taxon>
        <taxon>Actinomycetota</taxon>
        <taxon>Actinomycetes</taxon>
        <taxon>Kitasatosporales</taxon>
        <taxon>Streptomycetaceae</taxon>
        <taxon>Streptomyces</taxon>
    </lineage>
</organism>
<dbReference type="Pfam" id="PF00171">
    <property type="entry name" value="Aldedh"/>
    <property type="match status" value="1"/>
</dbReference>
<evidence type="ECO:0000313" key="4">
    <source>
        <dbReference type="Proteomes" id="UP001197114"/>
    </source>
</evidence>
<reference evidence="3 4" key="1">
    <citation type="submission" date="2019-11" db="EMBL/GenBank/DDBJ databases">
        <authorList>
            <person name="Ay H."/>
        </authorList>
    </citation>
    <scope>NUCLEOTIDE SEQUENCE [LARGE SCALE GENOMIC DNA]</scope>
    <source>
        <strain evidence="3 4">BG9H</strain>
    </source>
</reference>
<dbReference type="PANTHER" id="PTHR11699">
    <property type="entry name" value="ALDEHYDE DEHYDROGENASE-RELATED"/>
    <property type="match status" value="1"/>
</dbReference>
<evidence type="ECO:0000313" key="3">
    <source>
        <dbReference type="EMBL" id="MBW5423801.1"/>
    </source>
</evidence>
<dbReference type="InterPro" id="IPR016161">
    <property type="entry name" value="Ald_DH/histidinol_DH"/>
</dbReference>
<dbReference type="EMBL" id="WMBF01000228">
    <property type="protein sequence ID" value="MBW5423801.1"/>
    <property type="molecule type" value="Genomic_DNA"/>
</dbReference>
<name>A0ABS6YQT3_9ACTN</name>
<accession>A0ABS6YQT3</accession>
<protein>
    <submittedName>
        <fullName evidence="3">Aldehyde dehydrogenase family protein</fullName>
    </submittedName>
</protein>
<dbReference type="InterPro" id="IPR015590">
    <property type="entry name" value="Aldehyde_DH_dom"/>
</dbReference>